<organism evidence="1 2">
    <name type="scientific">Kribbella turkmenica</name>
    <dbReference type="NCBI Taxonomy" id="2530375"/>
    <lineage>
        <taxon>Bacteria</taxon>
        <taxon>Bacillati</taxon>
        <taxon>Actinomycetota</taxon>
        <taxon>Actinomycetes</taxon>
        <taxon>Propionibacteriales</taxon>
        <taxon>Kribbellaceae</taxon>
        <taxon>Kribbella</taxon>
    </lineage>
</organism>
<reference evidence="1 2" key="1">
    <citation type="submission" date="2019-02" db="EMBL/GenBank/DDBJ databases">
        <title>Draft genome sequences of novel Actinobacteria.</title>
        <authorList>
            <person name="Sahin N."/>
            <person name="Ay H."/>
            <person name="Saygin H."/>
        </authorList>
    </citation>
    <scope>NUCLEOTIDE SEQUENCE [LARGE SCALE GENOMIC DNA]</scope>
    <source>
        <strain evidence="1 2">16K104</strain>
    </source>
</reference>
<name>A0A4R4X8I0_9ACTN</name>
<proteinExistence type="predicted"/>
<dbReference type="RefSeq" id="WP_132319475.1">
    <property type="nucleotide sequence ID" value="NZ_SMKR01000043.1"/>
</dbReference>
<dbReference type="AlphaFoldDB" id="A0A4R4X8I0"/>
<sequence>MTFARHCELIVEQAELPGGHLERRPGCRRAVLPGDVGQLARHLGWAHRQATVIATTDRHPMTSSTGPRVLVPALGRPHGRGGGRRPPAQVHGDAAFLDQRATTGVRLELVLSGRRQPVMK</sequence>
<dbReference type="EMBL" id="SMKR01000043">
    <property type="protein sequence ID" value="TDD26764.1"/>
    <property type="molecule type" value="Genomic_DNA"/>
</dbReference>
<accession>A0A4R4X8I0</accession>
<keyword evidence="2" id="KW-1185">Reference proteome</keyword>
<gene>
    <name evidence="1" type="ORF">E1218_12420</name>
</gene>
<dbReference type="Proteomes" id="UP000295172">
    <property type="component" value="Unassembled WGS sequence"/>
</dbReference>
<evidence type="ECO:0000313" key="1">
    <source>
        <dbReference type="EMBL" id="TDD26764.1"/>
    </source>
</evidence>
<comment type="caution">
    <text evidence="1">The sequence shown here is derived from an EMBL/GenBank/DDBJ whole genome shotgun (WGS) entry which is preliminary data.</text>
</comment>
<protein>
    <submittedName>
        <fullName evidence="1">Uncharacterized protein</fullName>
    </submittedName>
</protein>
<evidence type="ECO:0000313" key="2">
    <source>
        <dbReference type="Proteomes" id="UP000295172"/>
    </source>
</evidence>